<comment type="caution">
    <text evidence="2">The sequence shown here is derived from an EMBL/GenBank/DDBJ whole genome shotgun (WGS) entry which is preliminary data.</text>
</comment>
<reference evidence="2 3" key="1">
    <citation type="submission" date="2017-11" db="EMBL/GenBank/DDBJ databases">
        <title>De-novo sequencing of pomegranate (Punica granatum L.) genome.</title>
        <authorList>
            <person name="Akparov Z."/>
            <person name="Amiraslanov A."/>
            <person name="Hajiyeva S."/>
            <person name="Abbasov M."/>
            <person name="Kaur K."/>
            <person name="Hamwieh A."/>
            <person name="Solovyev V."/>
            <person name="Salamov A."/>
            <person name="Braich B."/>
            <person name="Kosarev P."/>
            <person name="Mahmoud A."/>
            <person name="Hajiyev E."/>
            <person name="Babayeva S."/>
            <person name="Izzatullayeva V."/>
            <person name="Mammadov A."/>
            <person name="Mammadov A."/>
            <person name="Sharifova S."/>
            <person name="Ojaghi J."/>
            <person name="Eynullazada K."/>
            <person name="Bayramov B."/>
            <person name="Abdulazimova A."/>
            <person name="Shahmuradov I."/>
        </authorList>
    </citation>
    <scope>NUCLEOTIDE SEQUENCE [LARGE SCALE GENOMIC DNA]</scope>
    <source>
        <strain evidence="3">cv. AG2017</strain>
        <tissue evidence="2">Leaf</tissue>
    </source>
</reference>
<sequence>MAKFIGSVKEQALKYAQIGKPKSLAEINRRIYTGLDPDWEPIMLAQSKRMLTMSADELQSFLVGHEERRLYAATQNLPIPTPAPLSRILGSAPEIHYTSGRINRGGCGNGGGKGNDKGGKGKGKGGGSHGGRNFSGEGSHKEGNVYPNQVLGRQGEVVGSDEQKFQSFGQVVHSGLGQVHTGSDSRPAPSCWALFKQAQLWSPRPNSF</sequence>
<name>A0A2I0J163_PUNGR</name>
<feature type="compositionally biased region" description="Gly residues" evidence="1">
    <location>
        <begin position="103"/>
        <end position="113"/>
    </location>
</feature>
<keyword evidence="3" id="KW-1185">Reference proteome</keyword>
<dbReference type="EMBL" id="PGOL01002167">
    <property type="protein sequence ID" value="PKI49979.1"/>
    <property type="molecule type" value="Genomic_DNA"/>
</dbReference>
<accession>A0A2I0J163</accession>
<feature type="region of interest" description="Disordered" evidence="1">
    <location>
        <begin position="100"/>
        <end position="147"/>
    </location>
</feature>
<evidence type="ECO:0000313" key="3">
    <source>
        <dbReference type="Proteomes" id="UP000233551"/>
    </source>
</evidence>
<gene>
    <name evidence="2" type="ORF">CRG98_029653</name>
</gene>
<proteinExistence type="predicted"/>
<dbReference type="Proteomes" id="UP000233551">
    <property type="component" value="Unassembled WGS sequence"/>
</dbReference>
<protein>
    <submittedName>
        <fullName evidence="2">Uncharacterized protein</fullName>
    </submittedName>
</protein>
<evidence type="ECO:0000256" key="1">
    <source>
        <dbReference type="SAM" id="MobiDB-lite"/>
    </source>
</evidence>
<organism evidence="2 3">
    <name type="scientific">Punica granatum</name>
    <name type="common">Pomegranate</name>
    <dbReference type="NCBI Taxonomy" id="22663"/>
    <lineage>
        <taxon>Eukaryota</taxon>
        <taxon>Viridiplantae</taxon>
        <taxon>Streptophyta</taxon>
        <taxon>Embryophyta</taxon>
        <taxon>Tracheophyta</taxon>
        <taxon>Spermatophyta</taxon>
        <taxon>Magnoliopsida</taxon>
        <taxon>eudicotyledons</taxon>
        <taxon>Gunneridae</taxon>
        <taxon>Pentapetalae</taxon>
        <taxon>rosids</taxon>
        <taxon>malvids</taxon>
        <taxon>Myrtales</taxon>
        <taxon>Lythraceae</taxon>
        <taxon>Punica</taxon>
    </lineage>
</organism>
<evidence type="ECO:0000313" key="2">
    <source>
        <dbReference type="EMBL" id="PKI49979.1"/>
    </source>
</evidence>
<dbReference type="AlphaFoldDB" id="A0A2I0J163"/>